<dbReference type="PANTHER" id="PTHR35841">
    <property type="entry name" value="PHOSPHONATES-BINDING PERIPLASMIC PROTEIN"/>
    <property type="match status" value="1"/>
</dbReference>
<dbReference type="RefSeq" id="WP_130189918.1">
    <property type="nucleotide sequence ID" value="NZ_CP035913.1"/>
</dbReference>
<evidence type="ECO:0000313" key="3">
    <source>
        <dbReference type="Proteomes" id="UP000290637"/>
    </source>
</evidence>
<dbReference type="SUPFAM" id="SSF53850">
    <property type="entry name" value="Periplasmic binding protein-like II"/>
    <property type="match status" value="1"/>
</dbReference>
<accession>A0A4P6L588</accession>
<protein>
    <submittedName>
        <fullName evidence="2">ABC transporter substrate-binding protein</fullName>
    </submittedName>
</protein>
<evidence type="ECO:0000256" key="1">
    <source>
        <dbReference type="SAM" id="SignalP"/>
    </source>
</evidence>
<dbReference type="OrthoDB" id="9178452at2"/>
<dbReference type="Pfam" id="PF12974">
    <property type="entry name" value="Phosphonate-bd"/>
    <property type="match status" value="1"/>
</dbReference>
<reference evidence="2 3" key="1">
    <citation type="submission" date="2019-02" db="EMBL/GenBank/DDBJ databases">
        <title>Draft Genome Sequences of Six Type Strains of the Genus Massilia.</title>
        <authorList>
            <person name="Miess H."/>
            <person name="Frediansyhah A."/>
            <person name="Gross H."/>
        </authorList>
    </citation>
    <scope>NUCLEOTIDE SEQUENCE [LARGE SCALE GENOMIC DNA]</scope>
    <source>
        <strain evidence="2 3">DSM 17473</strain>
    </source>
</reference>
<dbReference type="Gene3D" id="3.40.190.10">
    <property type="entry name" value="Periplasmic binding protein-like II"/>
    <property type="match status" value="2"/>
</dbReference>
<gene>
    <name evidence="2" type="ORF">EWM63_30765</name>
</gene>
<name>A0A4P6L588_9BURK</name>
<proteinExistence type="predicted"/>
<dbReference type="PANTHER" id="PTHR35841:SF1">
    <property type="entry name" value="PHOSPHONATES-BINDING PERIPLASMIC PROTEIN"/>
    <property type="match status" value="1"/>
</dbReference>
<sequence length="298" mass="31586">MYPTRTAGLLAACCVAHAACAAPASDSAAPQAPSAPALSPAISPVYQFSPVNQYNVQITASYWNPIMEYVSQASGVMIRLKLGRTSADTTSFVLAQEVDFAFTNHLFAPERSRMGWRVLARRSGNPVRSQIVTLANSPVRDLAGLAGADVAFPGPEAIVAYKVSYAELLRRAVPVNVVFAGNMDGAFAQLVSGKARAVGANSQLAASFMARTRQPLRVLWQSEPFTDLALMVSPRVPAATAEAVARAFTGMADDPRGRGVLAEAAALVKTAPFAFVPASEADYGAYREFYGRIPASLR</sequence>
<dbReference type="AlphaFoldDB" id="A0A4P6L588"/>
<dbReference type="Proteomes" id="UP000290637">
    <property type="component" value="Chromosome"/>
</dbReference>
<organism evidence="2 3">
    <name type="scientific">Pseudoduganella lutea</name>
    <dbReference type="NCBI Taxonomy" id="321985"/>
    <lineage>
        <taxon>Bacteria</taxon>
        <taxon>Pseudomonadati</taxon>
        <taxon>Pseudomonadota</taxon>
        <taxon>Betaproteobacteria</taxon>
        <taxon>Burkholderiales</taxon>
        <taxon>Oxalobacteraceae</taxon>
        <taxon>Telluria group</taxon>
        <taxon>Pseudoduganella</taxon>
    </lineage>
</organism>
<feature type="signal peptide" evidence="1">
    <location>
        <begin position="1"/>
        <end position="18"/>
    </location>
</feature>
<keyword evidence="3" id="KW-1185">Reference proteome</keyword>
<keyword evidence="1" id="KW-0732">Signal</keyword>
<feature type="chain" id="PRO_5020380226" evidence="1">
    <location>
        <begin position="19"/>
        <end position="298"/>
    </location>
</feature>
<evidence type="ECO:0000313" key="2">
    <source>
        <dbReference type="EMBL" id="QBE66811.1"/>
    </source>
</evidence>
<dbReference type="KEGG" id="plue:EWM63_30765"/>
<dbReference type="EMBL" id="CP035913">
    <property type="protein sequence ID" value="QBE66811.1"/>
    <property type="molecule type" value="Genomic_DNA"/>
</dbReference>